<feature type="transmembrane region" description="Helical" evidence="8">
    <location>
        <begin position="111"/>
        <end position="131"/>
    </location>
</feature>
<dbReference type="InterPro" id="IPR035906">
    <property type="entry name" value="MetI-like_sf"/>
</dbReference>
<evidence type="ECO:0000256" key="1">
    <source>
        <dbReference type="ARBA" id="ARBA00004651"/>
    </source>
</evidence>
<dbReference type="EMBL" id="QUWK01000006">
    <property type="protein sequence ID" value="RFU94984.1"/>
    <property type="molecule type" value="Genomic_DNA"/>
</dbReference>
<dbReference type="GO" id="GO:0005886">
    <property type="term" value="C:plasma membrane"/>
    <property type="evidence" value="ECO:0007669"/>
    <property type="project" value="UniProtKB-SubCell"/>
</dbReference>
<feature type="transmembrane region" description="Helical" evidence="8">
    <location>
        <begin position="268"/>
        <end position="289"/>
    </location>
</feature>
<dbReference type="GO" id="GO:0055085">
    <property type="term" value="P:transmembrane transport"/>
    <property type="evidence" value="ECO:0007669"/>
    <property type="project" value="InterPro"/>
</dbReference>
<evidence type="ECO:0000256" key="7">
    <source>
        <dbReference type="ARBA" id="ARBA00023136"/>
    </source>
</evidence>
<feature type="transmembrane region" description="Helical" evidence="8">
    <location>
        <begin position="21"/>
        <end position="46"/>
    </location>
</feature>
<reference evidence="10 11" key="2">
    <citation type="submission" date="2018-09" db="EMBL/GenBank/DDBJ databases">
        <title>Genome of Sphaerochaeta halotolerans strain 4-11.</title>
        <authorList>
            <person name="Nazina T.N."/>
            <person name="Sokolova D.S."/>
        </authorList>
    </citation>
    <scope>NUCLEOTIDE SEQUENCE [LARGE SCALE GENOMIC DNA]</scope>
    <source>
        <strain evidence="10 11">4-11</strain>
    </source>
</reference>
<evidence type="ECO:0000256" key="8">
    <source>
        <dbReference type="RuleBase" id="RU363032"/>
    </source>
</evidence>
<evidence type="ECO:0000256" key="2">
    <source>
        <dbReference type="ARBA" id="ARBA00007069"/>
    </source>
</evidence>
<comment type="caution">
    <text evidence="10">The sequence shown here is derived from an EMBL/GenBank/DDBJ whole genome shotgun (WGS) entry which is preliminary data.</text>
</comment>
<dbReference type="AlphaFoldDB" id="A0A372MGW8"/>
<feature type="transmembrane region" description="Helical" evidence="8">
    <location>
        <begin position="433"/>
        <end position="450"/>
    </location>
</feature>
<feature type="transmembrane region" description="Helical" evidence="8">
    <location>
        <begin position="493"/>
        <end position="521"/>
    </location>
</feature>
<feature type="transmembrane region" description="Helical" evidence="8">
    <location>
        <begin position="211"/>
        <end position="233"/>
    </location>
</feature>
<feature type="transmembrane region" description="Helical" evidence="8">
    <location>
        <begin position="408"/>
        <end position="427"/>
    </location>
</feature>
<keyword evidence="4" id="KW-1003">Cell membrane</keyword>
<feature type="transmembrane region" description="Helical" evidence="8">
    <location>
        <begin position="374"/>
        <end position="396"/>
    </location>
</feature>
<dbReference type="InterPro" id="IPR000515">
    <property type="entry name" value="MetI-like"/>
</dbReference>
<feature type="domain" description="ABC transmembrane type-1" evidence="9">
    <location>
        <begin position="73"/>
        <end position="283"/>
    </location>
</feature>
<gene>
    <name evidence="10" type="ORF">DYP60_07110</name>
</gene>
<dbReference type="RefSeq" id="WP_117330213.1">
    <property type="nucleotide sequence ID" value="NZ_QUWK01000006.1"/>
</dbReference>
<evidence type="ECO:0000313" key="10">
    <source>
        <dbReference type="EMBL" id="RFU94984.1"/>
    </source>
</evidence>
<feature type="transmembrane region" description="Helical" evidence="8">
    <location>
        <begin position="541"/>
        <end position="561"/>
    </location>
</feature>
<keyword evidence="3 8" id="KW-0813">Transport</keyword>
<protein>
    <submittedName>
        <fullName evidence="10">Iron ABC transporter permease</fullName>
    </submittedName>
</protein>
<dbReference type="Gene3D" id="1.10.3720.10">
    <property type="entry name" value="MetI-like"/>
    <property type="match status" value="2"/>
</dbReference>
<evidence type="ECO:0000313" key="11">
    <source>
        <dbReference type="Proteomes" id="UP000264002"/>
    </source>
</evidence>
<dbReference type="CDD" id="cd06261">
    <property type="entry name" value="TM_PBP2"/>
    <property type="match status" value="2"/>
</dbReference>
<keyword evidence="7 8" id="KW-0472">Membrane</keyword>
<sequence length="571" mass="63607">MQVLKLRPPLLREGQKWYFDPKWLIIIVIVGFLLIFQVLPLIYLVYRAFFSEGKFSLQAFKRVYTYPLNWSALVNTIVSATFSMIFGVLIAFPLAWLVGRTNLYGKKFFRTLFVVTYMVPPYVGAMAWMRLLNPTVGPMNMALQKLFHLSQAPFNIYSMGGLIWVLTTFYYPYAFITISRAMEKMDPSLEEASRISGANSWTTLRTITLPMMLPSIVAAALLVFIAAGSAYGIPSIIGVPGQIHTVTTRIIDFVYIGSQEGLTDATTLAVFLMLVANIVLYLSTFTLGKRQYITVSGKSTRPNIVDLGRWRLPLTVAVTLFALVVVIIPFVTVALSSITVNLGNSIFSLENITFRYWERIFTRKSILSSARNSLVSAVTAATLGLLVSSMMAYLLVRTDVKGKKIPDFMITVGSGTPSVVIALALIMSMSGKFGINIYNTLTIMIIAYMIKYMMMGMRTVVSALSQISPSLEEASQISGASWLKSMKNVTLPLIAPALVAGWFLIFMPCFYELTMSTLLYSTNTKTLGYELYTYQTYHNQQTASALATAILFIVFGINWLLNKLTGGEFSI</sequence>
<dbReference type="OrthoDB" id="9782004at2"/>
<comment type="subcellular location">
    <subcellularLocation>
        <location evidence="1 8">Cell membrane</location>
        <topology evidence="1 8">Multi-pass membrane protein</topology>
    </subcellularLocation>
</comment>
<dbReference type="PANTHER" id="PTHR42929">
    <property type="entry name" value="INNER MEMBRANE ABC TRANSPORTER PERMEASE PROTEIN YDCU-RELATED-RELATED"/>
    <property type="match status" value="1"/>
</dbReference>
<feature type="transmembrane region" description="Helical" evidence="8">
    <location>
        <begin position="156"/>
        <end position="176"/>
    </location>
</feature>
<reference evidence="11" key="1">
    <citation type="submission" date="2018-08" db="EMBL/GenBank/DDBJ databases">
        <authorList>
            <person name="Grouzdev D.S."/>
            <person name="Krutkina M.S."/>
        </authorList>
    </citation>
    <scope>NUCLEOTIDE SEQUENCE [LARGE SCALE GENOMIC DNA]</scope>
    <source>
        <strain evidence="11">4-11</strain>
    </source>
</reference>
<dbReference type="Proteomes" id="UP000264002">
    <property type="component" value="Unassembled WGS sequence"/>
</dbReference>
<proteinExistence type="inferred from homology"/>
<keyword evidence="6 8" id="KW-1133">Transmembrane helix</keyword>
<evidence type="ECO:0000256" key="4">
    <source>
        <dbReference type="ARBA" id="ARBA00022475"/>
    </source>
</evidence>
<feature type="transmembrane region" description="Helical" evidence="8">
    <location>
        <begin position="310"/>
        <end position="335"/>
    </location>
</feature>
<accession>A0A372MGW8</accession>
<organism evidence="10 11">
    <name type="scientific">Sphaerochaeta halotolerans</name>
    <dbReference type="NCBI Taxonomy" id="2293840"/>
    <lineage>
        <taxon>Bacteria</taxon>
        <taxon>Pseudomonadati</taxon>
        <taxon>Spirochaetota</taxon>
        <taxon>Spirochaetia</taxon>
        <taxon>Spirochaetales</taxon>
        <taxon>Sphaerochaetaceae</taxon>
        <taxon>Sphaerochaeta</taxon>
    </lineage>
</organism>
<dbReference type="SUPFAM" id="SSF161098">
    <property type="entry name" value="MetI-like"/>
    <property type="match status" value="2"/>
</dbReference>
<evidence type="ECO:0000256" key="6">
    <source>
        <dbReference type="ARBA" id="ARBA00022989"/>
    </source>
</evidence>
<evidence type="ECO:0000259" key="9">
    <source>
        <dbReference type="PROSITE" id="PS50928"/>
    </source>
</evidence>
<dbReference type="PROSITE" id="PS50928">
    <property type="entry name" value="ABC_TM1"/>
    <property type="match status" value="2"/>
</dbReference>
<dbReference type="Pfam" id="PF00528">
    <property type="entry name" value="BPD_transp_1"/>
    <property type="match status" value="2"/>
</dbReference>
<dbReference type="PANTHER" id="PTHR42929:SF6">
    <property type="entry name" value="IRON(III)-TRANSPORT SYSTEM PERMEASE PROTEIN SFUB"/>
    <property type="match status" value="1"/>
</dbReference>
<feature type="domain" description="ABC transmembrane type-1" evidence="9">
    <location>
        <begin position="370"/>
        <end position="561"/>
    </location>
</feature>
<name>A0A372MGW8_9SPIR</name>
<comment type="similarity">
    <text evidence="2">Belongs to the binding-protein-dependent transport system permease family. CysTW subfamily.</text>
</comment>
<feature type="transmembrane region" description="Helical" evidence="8">
    <location>
        <begin position="77"/>
        <end position="99"/>
    </location>
</feature>
<evidence type="ECO:0000256" key="5">
    <source>
        <dbReference type="ARBA" id="ARBA00022692"/>
    </source>
</evidence>
<keyword evidence="11" id="KW-1185">Reference proteome</keyword>
<keyword evidence="5 8" id="KW-0812">Transmembrane</keyword>
<evidence type="ECO:0000256" key="3">
    <source>
        <dbReference type="ARBA" id="ARBA00022448"/>
    </source>
</evidence>